<accession>A0A2K3KHD8</accession>
<protein>
    <recommendedName>
        <fullName evidence="1">Retrovirus-related Pol polyprotein from transposon TNT 1-94-like beta-barrel domain-containing protein</fullName>
    </recommendedName>
</protein>
<dbReference type="Pfam" id="PF22936">
    <property type="entry name" value="Pol_BBD"/>
    <property type="match status" value="1"/>
</dbReference>
<dbReference type="InterPro" id="IPR054722">
    <property type="entry name" value="PolX-like_BBD"/>
</dbReference>
<dbReference type="AlphaFoldDB" id="A0A2K3KHD8"/>
<reference evidence="2 3" key="1">
    <citation type="journal article" date="2014" name="Am. J. Bot.">
        <title>Genome assembly and annotation for red clover (Trifolium pratense; Fabaceae).</title>
        <authorList>
            <person name="Istvanek J."/>
            <person name="Jaros M."/>
            <person name="Krenek A."/>
            <person name="Repkova J."/>
        </authorList>
    </citation>
    <scope>NUCLEOTIDE SEQUENCE [LARGE SCALE GENOMIC DNA]</scope>
    <source>
        <strain evidence="3">cv. Tatra</strain>
        <tissue evidence="2">Young leaves</tissue>
    </source>
</reference>
<proteinExistence type="predicted"/>
<feature type="non-terminal residue" evidence="2">
    <location>
        <position position="1"/>
    </location>
</feature>
<evidence type="ECO:0000313" key="3">
    <source>
        <dbReference type="Proteomes" id="UP000236291"/>
    </source>
</evidence>
<sequence>RVLKSYDKCFNTKIILADSNSIAAEGIGNVVIQRNNGRKAVIEKVLYVPSMKCNLMSVGQLLEKGFRVVLEDEALKLFDSKNKLILKTRQSKNRTFKSQINAIEAECLVATAESKDSDLWHKSICQHMHYMPVREAS</sequence>
<comment type="caution">
    <text evidence="2">The sequence shown here is derived from an EMBL/GenBank/DDBJ whole genome shotgun (WGS) entry which is preliminary data.</text>
</comment>
<feature type="domain" description="Retrovirus-related Pol polyprotein from transposon TNT 1-94-like beta-barrel" evidence="1">
    <location>
        <begin position="2"/>
        <end position="66"/>
    </location>
</feature>
<reference evidence="2 3" key="2">
    <citation type="journal article" date="2017" name="Front. Plant Sci.">
        <title>Gene Classification and Mining of Molecular Markers Useful in Red Clover (Trifolium pratense) Breeding.</title>
        <authorList>
            <person name="Istvanek J."/>
            <person name="Dluhosova J."/>
            <person name="Dluhos P."/>
            <person name="Patkova L."/>
            <person name="Nedelnik J."/>
            <person name="Repkova J."/>
        </authorList>
    </citation>
    <scope>NUCLEOTIDE SEQUENCE [LARGE SCALE GENOMIC DNA]</scope>
    <source>
        <strain evidence="3">cv. Tatra</strain>
        <tissue evidence="2">Young leaves</tissue>
    </source>
</reference>
<dbReference type="EMBL" id="ASHM01096533">
    <property type="protein sequence ID" value="PNX65714.1"/>
    <property type="molecule type" value="Genomic_DNA"/>
</dbReference>
<evidence type="ECO:0000313" key="2">
    <source>
        <dbReference type="EMBL" id="PNX65714.1"/>
    </source>
</evidence>
<evidence type="ECO:0000259" key="1">
    <source>
        <dbReference type="Pfam" id="PF22936"/>
    </source>
</evidence>
<gene>
    <name evidence="2" type="ORF">L195_g054679</name>
</gene>
<dbReference type="STRING" id="57577.A0A2K3KHD8"/>
<dbReference type="Proteomes" id="UP000236291">
    <property type="component" value="Unassembled WGS sequence"/>
</dbReference>
<name>A0A2K3KHD8_TRIPR</name>
<organism evidence="2 3">
    <name type="scientific">Trifolium pratense</name>
    <name type="common">Red clover</name>
    <dbReference type="NCBI Taxonomy" id="57577"/>
    <lineage>
        <taxon>Eukaryota</taxon>
        <taxon>Viridiplantae</taxon>
        <taxon>Streptophyta</taxon>
        <taxon>Embryophyta</taxon>
        <taxon>Tracheophyta</taxon>
        <taxon>Spermatophyta</taxon>
        <taxon>Magnoliopsida</taxon>
        <taxon>eudicotyledons</taxon>
        <taxon>Gunneridae</taxon>
        <taxon>Pentapetalae</taxon>
        <taxon>rosids</taxon>
        <taxon>fabids</taxon>
        <taxon>Fabales</taxon>
        <taxon>Fabaceae</taxon>
        <taxon>Papilionoideae</taxon>
        <taxon>50 kb inversion clade</taxon>
        <taxon>NPAAA clade</taxon>
        <taxon>Hologalegina</taxon>
        <taxon>IRL clade</taxon>
        <taxon>Trifolieae</taxon>
        <taxon>Trifolium</taxon>
    </lineage>
</organism>